<name>A0A0F3GKW7_9BACT</name>
<dbReference type="SUPFAM" id="SSF53383">
    <property type="entry name" value="PLP-dependent transferases"/>
    <property type="match status" value="1"/>
</dbReference>
<dbReference type="InterPro" id="IPR015424">
    <property type="entry name" value="PyrdxlP-dep_Trfase"/>
</dbReference>
<dbReference type="Pfam" id="PF01041">
    <property type="entry name" value="DegT_DnrJ_EryC1"/>
    <property type="match status" value="1"/>
</dbReference>
<dbReference type="InterPro" id="IPR015422">
    <property type="entry name" value="PyrdxlP-dep_Trfase_small"/>
</dbReference>
<dbReference type="GO" id="GO:0030170">
    <property type="term" value="F:pyridoxal phosphate binding"/>
    <property type="evidence" value="ECO:0007669"/>
    <property type="project" value="TreeGrafter"/>
</dbReference>
<evidence type="ECO:0000313" key="3">
    <source>
        <dbReference type="Proteomes" id="UP000033423"/>
    </source>
</evidence>
<dbReference type="Proteomes" id="UP000033423">
    <property type="component" value="Unassembled WGS sequence"/>
</dbReference>
<accession>A0A0F3GKW7</accession>
<keyword evidence="1" id="KW-0663">Pyridoxal phosphate</keyword>
<dbReference type="Gene3D" id="3.90.1150.10">
    <property type="entry name" value="Aspartate Aminotransferase, domain 1"/>
    <property type="match status" value="1"/>
</dbReference>
<reference evidence="2 3" key="1">
    <citation type="submission" date="2015-02" db="EMBL/GenBank/DDBJ databases">
        <title>Single-cell genomics of uncultivated deep-branching MTB reveals a conserved set of magnetosome genes.</title>
        <authorList>
            <person name="Kolinko S."/>
            <person name="Richter M."/>
            <person name="Glockner F.O."/>
            <person name="Brachmann A."/>
            <person name="Schuler D."/>
        </authorList>
    </citation>
    <scope>NUCLEOTIDE SEQUENCE [LARGE SCALE GENOMIC DNA]</scope>
    <source>
        <strain evidence="2">TM-1</strain>
    </source>
</reference>
<dbReference type="EC" id="2.6.1.50" evidence="2"/>
<gene>
    <name evidence="2" type="ORF">MBAV_006446</name>
</gene>
<evidence type="ECO:0000256" key="1">
    <source>
        <dbReference type="RuleBase" id="RU004508"/>
    </source>
</evidence>
<dbReference type="InterPro" id="IPR000653">
    <property type="entry name" value="DegT/StrS_aminotransferase"/>
</dbReference>
<dbReference type="PANTHER" id="PTHR30244:SF42">
    <property type="entry name" value="UDP-2-ACETAMIDO-2-DEOXY-3-OXO-D-GLUCURONATE AMINOTRANSFERASE"/>
    <property type="match status" value="1"/>
</dbReference>
<comment type="similarity">
    <text evidence="1">Belongs to the DegT/DnrJ/EryC1 family.</text>
</comment>
<protein>
    <submittedName>
        <fullName evidence="2">DegT/DnrJ/EryC1/StrS aminotransferase</fullName>
        <ecNumber evidence="2">2.6.1.50</ecNumber>
    </submittedName>
</protein>
<comment type="caution">
    <text evidence="2">The sequence shown here is derived from an EMBL/GenBank/DDBJ whole genome shotgun (WGS) entry which is preliminary data.</text>
</comment>
<keyword evidence="2" id="KW-0032">Aminotransferase</keyword>
<keyword evidence="3" id="KW-1185">Reference proteome</keyword>
<keyword evidence="2" id="KW-0808">Transferase</keyword>
<sequence length="360" mass="41412">MFIPGEPGLSPLIMFTPKRKDINIMRCALFSHARGAILYYLNTISVVNSKRQVLFPDYICCDLTEAVRAGGYEINYYKINPDLTPNTSSLMDSVVDSTLAVLFVHYFGFLAPVSSLIDKCAQKGIYVINDFAHMVFYEELLSSSIVLNGNVSIFSLRKTFSIADGALLFTTKYSEEMTSNDQSIRHKTEYLQYLKKIIKYLLGHTRFSPTITYGEELFYDNSFSEIKKISRLSELLFDLYIDTEKVKASRRNNFLYYVGKIKDSCQVNGEIETVYDQLNDFDVPYMFPIRLRRQNRKAIDGLRKQGIPAISWPTLPNEVKHVNTHAIAIKLQETLIMLPLHQDMDKKRIEFVINKLCALF</sequence>
<dbReference type="EMBL" id="LACI01002732">
    <property type="protein sequence ID" value="KJU81313.1"/>
    <property type="molecule type" value="Genomic_DNA"/>
</dbReference>
<dbReference type="PANTHER" id="PTHR30244">
    <property type="entry name" value="TRANSAMINASE"/>
    <property type="match status" value="1"/>
</dbReference>
<evidence type="ECO:0000313" key="2">
    <source>
        <dbReference type="EMBL" id="KJU81313.1"/>
    </source>
</evidence>
<dbReference type="GO" id="GO:0047310">
    <property type="term" value="F:glutamine-scyllo-inositol transaminase activity"/>
    <property type="evidence" value="ECO:0007669"/>
    <property type="project" value="UniProtKB-EC"/>
</dbReference>
<dbReference type="AlphaFoldDB" id="A0A0F3GKW7"/>
<dbReference type="Gene3D" id="3.40.640.10">
    <property type="entry name" value="Type I PLP-dependent aspartate aminotransferase-like (Major domain)"/>
    <property type="match status" value="1"/>
</dbReference>
<dbReference type="GO" id="GO:0000271">
    <property type="term" value="P:polysaccharide biosynthetic process"/>
    <property type="evidence" value="ECO:0007669"/>
    <property type="project" value="TreeGrafter"/>
</dbReference>
<dbReference type="InterPro" id="IPR015421">
    <property type="entry name" value="PyrdxlP-dep_Trfase_major"/>
</dbReference>
<organism evidence="2 3">
    <name type="scientific">Candidatus Magnetobacterium bavaricum</name>
    <dbReference type="NCBI Taxonomy" id="29290"/>
    <lineage>
        <taxon>Bacteria</taxon>
        <taxon>Pseudomonadati</taxon>
        <taxon>Nitrospirota</taxon>
        <taxon>Thermodesulfovibrionia</taxon>
        <taxon>Thermodesulfovibrionales</taxon>
        <taxon>Candidatus Magnetobacteriaceae</taxon>
        <taxon>Candidatus Magnetobacterium</taxon>
    </lineage>
</organism>
<proteinExistence type="inferred from homology"/>